<organism evidence="2 3">
    <name type="scientific">Flavobacterium silvaticum</name>
    <dbReference type="NCBI Taxonomy" id="1852020"/>
    <lineage>
        <taxon>Bacteria</taxon>
        <taxon>Pseudomonadati</taxon>
        <taxon>Bacteroidota</taxon>
        <taxon>Flavobacteriia</taxon>
        <taxon>Flavobacteriales</taxon>
        <taxon>Flavobacteriaceae</taxon>
        <taxon>Flavobacterium</taxon>
    </lineage>
</organism>
<name>A0A972JKJ4_9FLAO</name>
<evidence type="ECO:0000313" key="3">
    <source>
        <dbReference type="Proteomes" id="UP000712080"/>
    </source>
</evidence>
<feature type="signal peptide" evidence="1">
    <location>
        <begin position="1"/>
        <end position="17"/>
    </location>
</feature>
<gene>
    <name evidence="2" type="ORF">G6047_14270</name>
</gene>
<evidence type="ECO:0008006" key="4">
    <source>
        <dbReference type="Google" id="ProtNLM"/>
    </source>
</evidence>
<dbReference type="Proteomes" id="UP000712080">
    <property type="component" value="Unassembled WGS sequence"/>
</dbReference>
<dbReference type="RefSeq" id="WP_169528310.1">
    <property type="nucleotide sequence ID" value="NZ_JAAMPU010000108.1"/>
</dbReference>
<evidence type="ECO:0000313" key="2">
    <source>
        <dbReference type="EMBL" id="NMH29202.1"/>
    </source>
</evidence>
<sequence>MKKIMLCAAAVAVGLFASCKKDVVTPEQDNNQVINDTAVVAPEVTPKQAAKTETVGLTCDNAYEINVDWPKENAADSITVDVVKEGKSEIFRMAKTETVNKYQSADGHFISKADTKYTFGQGDKTLCNCTEK</sequence>
<proteinExistence type="predicted"/>
<feature type="chain" id="PRO_5037822960" description="C-type lysozyme inhibitor domain-containing protein" evidence="1">
    <location>
        <begin position="18"/>
        <end position="132"/>
    </location>
</feature>
<keyword evidence="3" id="KW-1185">Reference proteome</keyword>
<dbReference type="PROSITE" id="PS51257">
    <property type="entry name" value="PROKAR_LIPOPROTEIN"/>
    <property type="match status" value="1"/>
</dbReference>
<keyword evidence="1" id="KW-0732">Signal</keyword>
<evidence type="ECO:0000256" key="1">
    <source>
        <dbReference type="SAM" id="SignalP"/>
    </source>
</evidence>
<protein>
    <recommendedName>
        <fullName evidence="4">C-type lysozyme inhibitor domain-containing protein</fullName>
    </recommendedName>
</protein>
<dbReference type="EMBL" id="JAAMPU010000108">
    <property type="protein sequence ID" value="NMH29202.1"/>
    <property type="molecule type" value="Genomic_DNA"/>
</dbReference>
<comment type="caution">
    <text evidence="2">The sequence shown here is derived from an EMBL/GenBank/DDBJ whole genome shotgun (WGS) entry which is preliminary data.</text>
</comment>
<reference evidence="2" key="1">
    <citation type="submission" date="2020-02" db="EMBL/GenBank/DDBJ databases">
        <title>Flavobacterium sp. genome.</title>
        <authorList>
            <person name="Jung H.S."/>
            <person name="Baek J.H."/>
            <person name="Jeon C.O."/>
        </authorList>
    </citation>
    <scope>NUCLEOTIDE SEQUENCE</scope>
    <source>
        <strain evidence="2">SE-s28</strain>
    </source>
</reference>
<dbReference type="AlphaFoldDB" id="A0A972JKJ4"/>
<accession>A0A972JKJ4</accession>